<dbReference type="InterPro" id="IPR006865">
    <property type="entry name" value="DUF629"/>
</dbReference>
<feature type="domain" description="C2H2-type" evidence="4">
    <location>
        <begin position="270"/>
        <end position="291"/>
    </location>
</feature>
<dbReference type="ExpressionAtlas" id="Q9S9J2">
    <property type="expression patterns" value="baseline and differential"/>
</dbReference>
<feature type="region of interest" description="Disordered" evidence="3">
    <location>
        <begin position="736"/>
        <end position="769"/>
    </location>
</feature>
<keyword evidence="2" id="KW-0378">Hydrolase</keyword>
<sequence>MAPLLPLLVEDPEEAKIQKLVHGYFAEGDYIKALEVIEDSISTRGKEKVPAMVHYLQGCFFYEQGTKTENSDMKFPFLLASVECFTEDCGVHAYSAIALLELGKLIGSASFYKKALNIAKEGLSFIASFGGLNLSEENTKSSLENVVLVAESMIPKLQGSVRSDSDTAATEAMIEAADSMVLLQKMSEPKLRESKNIRDSIRSDLETAAGKRLRSYWASMDVESKRNFMKVSIAKLTAYVERLYGRVGLDALEQVLDSARINRKWKFWMCRSCSQKFYYPKKFRSHLEQEHAAKFKPSTTKHMAQRVDEVWAGMISVAGWEPVDVVAAVEMIKTQLESVKEFVYENGWSKNWPLAVDEERSKLLKELQSLLLLFQERKILSCSIRDWMMQLTVKHLAQLEISEHTLSSKCRLVETPQSICFLECHELNQILDLLKRINCERVDGTELVSNATDSLCGRLRVKEKIEFDHEFSFMLLDKRLLRGKIASFDDEGIIDVCDHNVHYTKTHPQGDDTITWLLDYPLIDESFEFPRSIRAHNLEICVAVLRAIHFTCATLGTKYAKKLQILNYDAALIDAKNLCILEDERRKNVPEDQWNTYASLLCDKCEERLVIDAGDSHTTKLCLCAVRDVLEKASHPTFEFSDLEDCMTLIHGHKNLNDDTVLKSIDLLKSVVTNKVPVADSKILLIENSRTNLLNDLVKLSVFDYRSYILHLLKRYQRDELDEIVDMDAKTKLAAAQAEHLSEEKQEKGKKSGSNKKKNRSNKRTSASMSKDDVFYEQNVFLHMSSESSVNLEPKVTPPSPKSTEEDSMEPEDTLSSERGRLEISSNTKSQDETAKDMENMPGEDLLSENLESAHKKVTRYNSALDMTLKVKQTPAKIRFKNLSSLLLIQLIRYFHIKSPSLLISALLNIKVLQEDLVHNRQLFHGNLEEQVPCALKDFFSAVVSEQIKEDELYSYLLSNLLASLEEVHSLSSDADEVVVTILEFLHWWKSPEKESLVTRLFTLEEYERMRCTKCRRNPNYPEQSSYGIVMAANSIRNLKCAFGNMKFEEILTVIRMEDEMICDVKTGGCGKTNFVHHVLSRCPPIFTIVLEWEKNETETEISETAKALAWEIDISRLYEGLEEPNTNYRLVSMIGCGEEGEHICMAYKTNRWVSLRHEALLEEGVGNWKNVVRICGERRVRPEILFYEAAYK</sequence>
<dbReference type="Pfam" id="PF00443">
    <property type="entry name" value="UCH"/>
    <property type="match status" value="1"/>
</dbReference>
<dbReference type="InterPro" id="IPR013087">
    <property type="entry name" value="Znf_C2H2_type"/>
</dbReference>
<dbReference type="AlphaFoldDB" id="Q9S9J2"/>
<organism evidence="5">
    <name type="scientific">Arabidopsis thaliana</name>
    <name type="common">Mouse-ear cress</name>
    <dbReference type="NCBI Taxonomy" id="3702"/>
    <lineage>
        <taxon>Eukaryota</taxon>
        <taxon>Viridiplantae</taxon>
        <taxon>Streptophyta</taxon>
        <taxon>Embryophyta</taxon>
        <taxon>Tracheophyta</taxon>
        <taxon>Spermatophyta</taxon>
        <taxon>Magnoliopsida</taxon>
        <taxon>eudicotyledons</taxon>
        <taxon>Gunneridae</taxon>
        <taxon>Pentapetalae</taxon>
        <taxon>rosids</taxon>
        <taxon>malvids</taxon>
        <taxon>Brassicales</taxon>
        <taxon>Brassicaceae</taxon>
        <taxon>Camelineae</taxon>
        <taxon>Arabidopsis</taxon>
    </lineage>
</organism>
<dbReference type="SUPFAM" id="SSF54001">
    <property type="entry name" value="Cysteine proteinases"/>
    <property type="match status" value="1"/>
</dbReference>
<reference evidence="5" key="2">
    <citation type="submission" date="1999-05" db="EMBL/GenBank/DDBJ databases">
        <authorList>
            <person name="Theologis"/>
        </authorList>
    </citation>
    <scope>NUCLEOTIDE SEQUENCE</scope>
</reference>
<dbReference type="PANTHER" id="PTHR22975">
    <property type="entry name" value="UBIQUITIN SPECIFIC PROTEINASE"/>
    <property type="match status" value="1"/>
</dbReference>
<feature type="compositionally biased region" description="Basic residues" evidence="3">
    <location>
        <begin position="751"/>
        <end position="763"/>
    </location>
</feature>
<feature type="compositionally biased region" description="Basic and acidic residues" evidence="3">
    <location>
        <begin position="830"/>
        <end position="839"/>
    </location>
</feature>
<evidence type="ECO:0000256" key="1">
    <source>
        <dbReference type="ARBA" id="ARBA00022786"/>
    </source>
</evidence>
<dbReference type="InterPro" id="IPR001394">
    <property type="entry name" value="Peptidase_C19_UCH"/>
</dbReference>
<reference evidence="5" key="1">
    <citation type="submission" date="1999-04" db="EMBL/GenBank/DDBJ databases">
        <title>Arabidopsis thaliana chromosome 1 BAC T23K8 sequence.</title>
        <authorList>
            <person name="Vysotskaia V.S."/>
            <person name="Schwartz J.R."/>
            <person name="Yu G."/>
            <person name="Toriumi M."/>
            <person name="Lenz C."/>
            <person name="Liu S."/>
            <person name="Li J."/>
            <person name="Kremenetskaia I."/>
            <person name="Ngan I."/>
            <person name="Luros J."/>
            <person name="Gonzalez A."/>
            <person name="Altafi H."/>
            <person name="Araujo R."/>
            <person name="Chao Q."/>
            <person name="Conn L."/>
            <person name="Conway A.B."/>
            <person name="Dunn P."/>
            <person name="Hansen N."/>
            <person name="Huizar L."/>
            <person name="Kim C."/>
            <person name="Palm C.J."/>
            <person name="Rowley D."/>
            <person name="Shinn P."/>
            <person name="Walker M."/>
            <person name="Davis R.W."/>
            <person name="Ecker J.R."/>
            <person name="Federspiel N.A."/>
            <person name="Theologis A."/>
        </authorList>
    </citation>
    <scope>NUCLEOTIDE SEQUENCE</scope>
</reference>
<evidence type="ECO:0000313" key="5">
    <source>
        <dbReference type="EMBL" id="AAD26881.1"/>
    </source>
</evidence>
<dbReference type="GO" id="GO:0004843">
    <property type="term" value="F:cysteine-type deubiquitinase activity"/>
    <property type="evidence" value="ECO:0007669"/>
    <property type="project" value="InterPro"/>
</dbReference>
<dbReference type="InterPro" id="IPR038765">
    <property type="entry name" value="Papain-like_cys_pep_sf"/>
</dbReference>
<keyword evidence="1" id="KW-0833">Ubl conjugation pathway</keyword>
<reference key="3">
    <citation type="journal article" date="2000" name="Nature">
        <title>Sequence and analysis of chromosome 1 of the plant Arabidopsis thaliana.</title>
        <authorList>
            <person name="Theologis A."/>
            <person name="Ecker J.R."/>
            <person name="Palm C.J."/>
            <person name="Federspiel N.A."/>
            <person name="Kaul S."/>
            <person name="White O."/>
            <person name="Alonso J."/>
            <person name="Altafi H."/>
            <person name="Araujo R."/>
            <person name="Bowman C.L."/>
            <person name="Brooks S.Y."/>
            <person name="Buehler E."/>
            <person name="Chan A."/>
            <person name="Chao Q."/>
            <person name="Chen H."/>
            <person name="Cheuk R.F."/>
            <person name="Chin C.W."/>
            <person name="Chung M.K."/>
            <person name="Conn L."/>
            <person name="Conway A.B."/>
            <person name="Conway A.R."/>
            <person name="Creasy T.H."/>
            <person name="Dewar K."/>
            <person name="Dunn P."/>
            <person name="Etgu P."/>
            <person name="Feldblyum T.V."/>
            <person name="Feng J."/>
            <person name="Fong B."/>
            <person name="Fujii C.Y."/>
            <person name="Gill J.E."/>
            <person name="Goldsmith A.D."/>
            <person name="Haas B."/>
            <person name="Hansen N.F."/>
            <person name="Hughes B."/>
            <person name="Huizar L."/>
            <person name="Hunter J.L."/>
            <person name="Jenkins J."/>
            <person name="Johnson-Hopson C."/>
            <person name="Khan S."/>
            <person name="Khaykin E."/>
            <person name="Kim C.J."/>
            <person name="Koo H.L."/>
            <person name="Kremenetskaia I."/>
            <person name="Kurtz D.B."/>
            <person name="Kwan A."/>
            <person name="Lam B."/>
            <person name="Langin-Hooper S."/>
            <person name="Lee A."/>
            <person name="Lee J.M."/>
            <person name="Lenz C.A."/>
            <person name="Li J.H."/>
            <person name="Li Y."/>
            <person name="Lin X."/>
            <person name="Liu S.X."/>
            <person name="Liu Z.A."/>
            <person name="Luros J.S."/>
            <person name="Maiti R."/>
            <person name="Marziali A."/>
            <person name="Militscher J."/>
            <person name="Miranda M."/>
            <person name="Nguyen M."/>
            <person name="Nierman W.C."/>
            <person name="Osborne B.I."/>
            <person name="Pai G."/>
            <person name="Peterson J."/>
            <person name="Pham P.K."/>
            <person name="Rizzo M."/>
            <person name="Rooney T."/>
            <person name="Rowley D."/>
            <person name="Sakano H."/>
            <person name="Salzberg S.L."/>
            <person name="Schwartz J.R."/>
            <person name="Shinn P."/>
            <person name="Southwick A.M."/>
            <person name="Sun H."/>
            <person name="Tallon L.J."/>
            <person name="Tambunga G."/>
            <person name="Toriumi M.J."/>
            <person name="Town C.D."/>
            <person name="Utterback T."/>
            <person name="Van Aken S."/>
            <person name="Vaysberg M."/>
            <person name="Vysotskaia V.S."/>
            <person name="Walker M."/>
            <person name="Wu D."/>
            <person name="Yu G."/>
            <person name="Fraser C.M."/>
            <person name="Venter J.C."/>
            <person name="Davis R.W."/>
        </authorList>
    </citation>
    <scope>NUCLEOTIDE SEQUENCE [LARGE SCALE GENOMIC DNA]</scope>
    <source>
        <strain>cv. Columbia</strain>
    </source>
</reference>
<dbReference type="Pfam" id="PF04781">
    <property type="entry name" value="DUF627"/>
    <property type="match status" value="1"/>
</dbReference>
<gene>
    <name evidence="5" type="primary">T23K8.3</name>
</gene>
<evidence type="ECO:0000259" key="4">
    <source>
        <dbReference type="PROSITE" id="PS00028"/>
    </source>
</evidence>
<accession>Q9S9J2</accession>
<proteinExistence type="predicted"/>
<dbReference type="PIR" id="A96675">
    <property type="entry name" value="A96675"/>
</dbReference>
<dbReference type="InterPro" id="IPR006866">
    <property type="entry name" value="DUF627_N"/>
</dbReference>
<protein>
    <submittedName>
        <fullName evidence="5">T23K8.3 protein</fullName>
    </submittedName>
</protein>
<dbReference type="Pfam" id="PF04780">
    <property type="entry name" value="DUF629"/>
    <property type="match status" value="1"/>
</dbReference>
<feature type="region of interest" description="Disordered" evidence="3">
    <location>
        <begin position="787"/>
        <end position="842"/>
    </location>
</feature>
<feature type="compositionally biased region" description="Acidic residues" evidence="3">
    <location>
        <begin position="806"/>
        <end position="815"/>
    </location>
</feature>
<evidence type="ECO:0000256" key="2">
    <source>
        <dbReference type="ARBA" id="ARBA00022801"/>
    </source>
</evidence>
<dbReference type="PROSITE" id="PS00028">
    <property type="entry name" value="ZINC_FINGER_C2H2_1"/>
    <property type="match status" value="1"/>
</dbReference>
<dbReference type="InterPro" id="IPR052398">
    <property type="entry name" value="Ubiquitin_hydrolase_53/54"/>
</dbReference>
<dbReference type="GO" id="GO:0016579">
    <property type="term" value="P:protein deubiquitination"/>
    <property type="evidence" value="ECO:0007669"/>
    <property type="project" value="InterPro"/>
</dbReference>
<feature type="compositionally biased region" description="Basic and acidic residues" evidence="3">
    <location>
        <begin position="740"/>
        <end position="750"/>
    </location>
</feature>
<dbReference type="PANTHER" id="PTHR22975:SF20">
    <property type="entry name" value="UBIQUITIN CARBOXYL-TERMINAL HYDROLASE-RELATED PROTEIN-RELATED"/>
    <property type="match status" value="1"/>
</dbReference>
<dbReference type="EMBL" id="AC007230">
    <property type="protein sequence ID" value="AAD26881.1"/>
    <property type="molecule type" value="Genomic_DNA"/>
</dbReference>
<name>Q9S9J2_ARATH</name>
<evidence type="ECO:0000256" key="3">
    <source>
        <dbReference type="SAM" id="MobiDB-lite"/>
    </source>
</evidence>